<comment type="similarity">
    <text evidence="1">Belongs to the helicase family.</text>
</comment>
<dbReference type="GO" id="GO:0000723">
    <property type="term" value="P:telomere maintenance"/>
    <property type="evidence" value="ECO:0007669"/>
    <property type="project" value="InterPro"/>
</dbReference>
<dbReference type="EC" id="5.6.2.3" evidence="1"/>
<evidence type="ECO:0000313" key="4">
    <source>
        <dbReference type="EMBL" id="KAK9740767.1"/>
    </source>
</evidence>
<dbReference type="InterPro" id="IPR010285">
    <property type="entry name" value="DNA_helicase_pif1-like_DEAD"/>
</dbReference>
<dbReference type="InterPro" id="IPR049163">
    <property type="entry name" value="Pif1-like_2B_dom"/>
</dbReference>
<accession>A0AAW1M5Y9</accession>
<dbReference type="SUPFAM" id="SSF52540">
    <property type="entry name" value="P-loop containing nucleoside triphosphate hydrolases"/>
    <property type="match status" value="1"/>
</dbReference>
<keyword evidence="1" id="KW-0378">Hydrolase</keyword>
<sequence length="340" mass="39345">MDHTFAFEALDRTMRDLIGFKNSEATSKIFGGKVVLLGGDFRQVLPIIPKGKRQDIVQASIRRSYIWNECKFHILKKSMRVRNKMFNEWLFAMGKRKLEPKAEDDETEATHGVFEIETIANEIAILTLLKETTDLINNYFMSRIHTEEKLYNKCNEVSTSSTESEDQFTSYPMEYLNSLNLSGLPHHELKLKVGMLVMLLRNINPIHGLYNGTRLIITHLGKFIVEGKIITGSKIGNKVLIPRIVMTSMHSKIPFVLKWRKYPLRTCYAMTINKSQWQSLKQVDIYLLQPVFSHGQLYVVASRTTSPEGLKFYIDDKKQVYNGHTRNIVYKEVFSNLENI</sequence>
<evidence type="ECO:0000256" key="1">
    <source>
        <dbReference type="RuleBase" id="RU363044"/>
    </source>
</evidence>
<evidence type="ECO:0000259" key="3">
    <source>
        <dbReference type="Pfam" id="PF21530"/>
    </source>
</evidence>
<keyword evidence="1" id="KW-0547">Nucleotide-binding</keyword>
<keyword evidence="1" id="KW-0234">DNA repair</keyword>
<feature type="domain" description="DNA helicase Pif1-like 2B" evidence="3">
    <location>
        <begin position="174"/>
        <end position="220"/>
    </location>
</feature>
<dbReference type="Proteomes" id="UP001443914">
    <property type="component" value="Unassembled WGS sequence"/>
</dbReference>
<dbReference type="Pfam" id="PF05970">
    <property type="entry name" value="PIF1"/>
    <property type="match status" value="1"/>
</dbReference>
<evidence type="ECO:0000313" key="5">
    <source>
        <dbReference type="Proteomes" id="UP001443914"/>
    </source>
</evidence>
<dbReference type="AlphaFoldDB" id="A0AAW1M5Y9"/>
<comment type="caution">
    <text evidence="4">The sequence shown here is derived from an EMBL/GenBank/DDBJ whole genome shotgun (WGS) entry which is preliminary data.</text>
</comment>
<name>A0AAW1M5Y9_SAPOF</name>
<proteinExistence type="inferred from homology"/>
<dbReference type="GO" id="GO:0043139">
    <property type="term" value="F:5'-3' DNA helicase activity"/>
    <property type="evidence" value="ECO:0007669"/>
    <property type="project" value="UniProtKB-EC"/>
</dbReference>
<comment type="cofactor">
    <cofactor evidence="1">
        <name>Mg(2+)</name>
        <dbReference type="ChEBI" id="CHEBI:18420"/>
    </cofactor>
</comment>
<keyword evidence="1" id="KW-0347">Helicase</keyword>
<feature type="domain" description="DNA helicase Pif1-like DEAD-box helicase" evidence="2">
    <location>
        <begin position="1"/>
        <end position="97"/>
    </location>
</feature>
<protein>
    <recommendedName>
        <fullName evidence="1">ATP-dependent DNA helicase</fullName>
        <ecNumber evidence="1">5.6.2.3</ecNumber>
    </recommendedName>
</protein>
<comment type="catalytic activity">
    <reaction evidence="1">
        <text>ATP + H2O = ADP + phosphate + H(+)</text>
        <dbReference type="Rhea" id="RHEA:13065"/>
        <dbReference type="ChEBI" id="CHEBI:15377"/>
        <dbReference type="ChEBI" id="CHEBI:15378"/>
        <dbReference type="ChEBI" id="CHEBI:30616"/>
        <dbReference type="ChEBI" id="CHEBI:43474"/>
        <dbReference type="ChEBI" id="CHEBI:456216"/>
        <dbReference type="EC" id="5.6.2.3"/>
    </reaction>
</comment>
<dbReference type="PANTHER" id="PTHR10492">
    <property type="match status" value="1"/>
</dbReference>
<organism evidence="4 5">
    <name type="scientific">Saponaria officinalis</name>
    <name type="common">Common soapwort</name>
    <name type="synonym">Lychnis saponaria</name>
    <dbReference type="NCBI Taxonomy" id="3572"/>
    <lineage>
        <taxon>Eukaryota</taxon>
        <taxon>Viridiplantae</taxon>
        <taxon>Streptophyta</taxon>
        <taxon>Embryophyta</taxon>
        <taxon>Tracheophyta</taxon>
        <taxon>Spermatophyta</taxon>
        <taxon>Magnoliopsida</taxon>
        <taxon>eudicotyledons</taxon>
        <taxon>Gunneridae</taxon>
        <taxon>Pentapetalae</taxon>
        <taxon>Caryophyllales</taxon>
        <taxon>Caryophyllaceae</taxon>
        <taxon>Caryophylleae</taxon>
        <taxon>Saponaria</taxon>
    </lineage>
</organism>
<dbReference type="EMBL" id="JBDFQZ010000003">
    <property type="protein sequence ID" value="KAK9740767.1"/>
    <property type="molecule type" value="Genomic_DNA"/>
</dbReference>
<dbReference type="GO" id="GO:0016787">
    <property type="term" value="F:hydrolase activity"/>
    <property type="evidence" value="ECO:0007669"/>
    <property type="project" value="UniProtKB-KW"/>
</dbReference>
<dbReference type="GO" id="GO:0006310">
    <property type="term" value="P:DNA recombination"/>
    <property type="evidence" value="ECO:0007669"/>
    <property type="project" value="UniProtKB-KW"/>
</dbReference>
<keyword evidence="1" id="KW-0227">DNA damage</keyword>
<dbReference type="PANTHER" id="PTHR10492:SF93">
    <property type="entry name" value="ATP-DEPENDENT DNA HELICASE"/>
    <property type="match status" value="1"/>
</dbReference>
<dbReference type="GO" id="GO:0005524">
    <property type="term" value="F:ATP binding"/>
    <property type="evidence" value="ECO:0007669"/>
    <property type="project" value="UniProtKB-KW"/>
</dbReference>
<dbReference type="GO" id="GO:0006281">
    <property type="term" value="P:DNA repair"/>
    <property type="evidence" value="ECO:0007669"/>
    <property type="project" value="UniProtKB-KW"/>
</dbReference>
<gene>
    <name evidence="4" type="ORF">RND81_03G058500</name>
</gene>
<reference evidence="4" key="1">
    <citation type="submission" date="2024-03" db="EMBL/GenBank/DDBJ databases">
        <title>WGS assembly of Saponaria officinalis var. Norfolk2.</title>
        <authorList>
            <person name="Jenkins J."/>
            <person name="Shu S."/>
            <person name="Grimwood J."/>
            <person name="Barry K."/>
            <person name="Goodstein D."/>
            <person name="Schmutz J."/>
            <person name="Leebens-Mack J."/>
            <person name="Osbourn A."/>
        </authorList>
    </citation>
    <scope>NUCLEOTIDE SEQUENCE [LARGE SCALE GENOMIC DNA]</scope>
    <source>
        <strain evidence="4">JIC</strain>
    </source>
</reference>
<keyword evidence="5" id="KW-1185">Reference proteome</keyword>
<evidence type="ECO:0000259" key="2">
    <source>
        <dbReference type="Pfam" id="PF05970"/>
    </source>
</evidence>
<dbReference type="InterPro" id="IPR027417">
    <property type="entry name" value="P-loop_NTPase"/>
</dbReference>
<keyword evidence="1" id="KW-0233">DNA recombination</keyword>
<dbReference type="Pfam" id="PF21530">
    <property type="entry name" value="Pif1_2B_dom"/>
    <property type="match status" value="1"/>
</dbReference>
<keyword evidence="1" id="KW-0067">ATP-binding</keyword>